<dbReference type="EMBL" id="BGZK01000037">
    <property type="protein sequence ID" value="GBP09814.1"/>
    <property type="molecule type" value="Genomic_DNA"/>
</dbReference>
<gene>
    <name evidence="1" type="ORF">EVAR_81085_1</name>
</gene>
<keyword evidence="2" id="KW-1185">Reference proteome</keyword>
<name>A0A4C1T6P9_EUMVA</name>
<evidence type="ECO:0000313" key="2">
    <source>
        <dbReference type="Proteomes" id="UP000299102"/>
    </source>
</evidence>
<accession>A0A4C1T6P9</accession>
<dbReference type="AlphaFoldDB" id="A0A4C1T6P9"/>
<organism evidence="1 2">
    <name type="scientific">Eumeta variegata</name>
    <name type="common">Bagworm moth</name>
    <name type="synonym">Eumeta japonica</name>
    <dbReference type="NCBI Taxonomy" id="151549"/>
    <lineage>
        <taxon>Eukaryota</taxon>
        <taxon>Metazoa</taxon>
        <taxon>Ecdysozoa</taxon>
        <taxon>Arthropoda</taxon>
        <taxon>Hexapoda</taxon>
        <taxon>Insecta</taxon>
        <taxon>Pterygota</taxon>
        <taxon>Neoptera</taxon>
        <taxon>Endopterygota</taxon>
        <taxon>Lepidoptera</taxon>
        <taxon>Glossata</taxon>
        <taxon>Ditrysia</taxon>
        <taxon>Tineoidea</taxon>
        <taxon>Psychidae</taxon>
        <taxon>Oiketicinae</taxon>
        <taxon>Eumeta</taxon>
    </lineage>
</organism>
<dbReference type="Proteomes" id="UP000299102">
    <property type="component" value="Unassembled WGS sequence"/>
</dbReference>
<comment type="caution">
    <text evidence="1">The sequence shown here is derived from an EMBL/GenBank/DDBJ whole genome shotgun (WGS) entry which is preliminary data.</text>
</comment>
<proteinExistence type="predicted"/>
<reference evidence="1 2" key="1">
    <citation type="journal article" date="2019" name="Commun. Biol.">
        <title>The bagworm genome reveals a unique fibroin gene that provides high tensile strength.</title>
        <authorList>
            <person name="Kono N."/>
            <person name="Nakamura H."/>
            <person name="Ohtoshi R."/>
            <person name="Tomita M."/>
            <person name="Numata K."/>
            <person name="Arakawa K."/>
        </authorList>
    </citation>
    <scope>NUCLEOTIDE SEQUENCE [LARGE SCALE GENOMIC DNA]</scope>
</reference>
<sequence>MSLIKRQRRPWAGGGHQWRVRAAGGGRVSPLNISPSQRHGQLRATEKINAKLIDDGTALAEQCYTSSDMTRIKQHDNLPYANNNNFCLSYVPSRQSNLGMNRECSLSAGSYRVKLN</sequence>
<protein>
    <submittedName>
        <fullName evidence="1">Uncharacterized protein</fullName>
    </submittedName>
</protein>
<evidence type="ECO:0000313" key="1">
    <source>
        <dbReference type="EMBL" id="GBP09814.1"/>
    </source>
</evidence>